<evidence type="ECO:0000256" key="3">
    <source>
        <dbReference type="ARBA" id="ARBA00023172"/>
    </source>
</evidence>
<dbReference type="InterPro" id="IPR047653">
    <property type="entry name" value="Tn3-like_transpos"/>
</dbReference>
<keyword evidence="3" id="KW-0233">DNA recombination</keyword>
<accession>A0A0F9LM94</accession>
<evidence type="ECO:0008006" key="7">
    <source>
        <dbReference type="Google" id="ProtNLM"/>
    </source>
</evidence>
<dbReference type="GO" id="GO:0003677">
    <property type="term" value="F:DNA binding"/>
    <property type="evidence" value="ECO:0007669"/>
    <property type="project" value="UniProtKB-KW"/>
</dbReference>
<name>A0A0F9LM94_9ZZZZ</name>
<dbReference type="GO" id="GO:0006313">
    <property type="term" value="P:DNA transposition"/>
    <property type="evidence" value="ECO:0007669"/>
    <property type="project" value="InterPro"/>
</dbReference>
<dbReference type="GO" id="GO:0004803">
    <property type="term" value="F:transposase activity"/>
    <property type="evidence" value="ECO:0007669"/>
    <property type="project" value="InterPro"/>
</dbReference>
<protein>
    <recommendedName>
        <fullName evidence="7">Tn3 family transposase</fullName>
    </recommendedName>
</protein>
<dbReference type="InterPro" id="IPR025296">
    <property type="entry name" value="DUF4158"/>
</dbReference>
<dbReference type="InterPro" id="IPR002513">
    <property type="entry name" value="Tn3_Tnp_DDE_dom"/>
</dbReference>
<feature type="domain" description="Tn3 transposase DDE" evidence="4">
    <location>
        <begin position="580"/>
        <end position="966"/>
    </location>
</feature>
<keyword evidence="1" id="KW-0815">Transposition</keyword>
<evidence type="ECO:0000313" key="6">
    <source>
        <dbReference type="EMBL" id="KKM65460.1"/>
    </source>
</evidence>
<evidence type="ECO:0000256" key="2">
    <source>
        <dbReference type="ARBA" id="ARBA00023125"/>
    </source>
</evidence>
<proteinExistence type="predicted"/>
<organism evidence="6">
    <name type="scientific">marine sediment metagenome</name>
    <dbReference type="NCBI Taxonomy" id="412755"/>
    <lineage>
        <taxon>unclassified sequences</taxon>
        <taxon>metagenomes</taxon>
        <taxon>ecological metagenomes</taxon>
    </lineage>
</organism>
<evidence type="ECO:0000259" key="4">
    <source>
        <dbReference type="Pfam" id="PF01526"/>
    </source>
</evidence>
<dbReference type="Pfam" id="PF01526">
    <property type="entry name" value="DDE_Tnp_Tn3"/>
    <property type="match status" value="1"/>
</dbReference>
<feature type="domain" description="DUF4158" evidence="5">
    <location>
        <begin position="6"/>
        <end position="169"/>
    </location>
</feature>
<gene>
    <name evidence="6" type="ORF">LCGC14_1491070</name>
</gene>
<dbReference type="Pfam" id="PF13700">
    <property type="entry name" value="DUF4158"/>
    <property type="match status" value="1"/>
</dbReference>
<keyword evidence="2" id="KW-0238">DNA-binding</keyword>
<reference evidence="6" key="1">
    <citation type="journal article" date="2015" name="Nature">
        <title>Complex archaea that bridge the gap between prokaryotes and eukaryotes.</title>
        <authorList>
            <person name="Spang A."/>
            <person name="Saw J.H."/>
            <person name="Jorgensen S.L."/>
            <person name="Zaremba-Niedzwiedzka K."/>
            <person name="Martijn J."/>
            <person name="Lind A.E."/>
            <person name="van Eijk R."/>
            <person name="Schleper C."/>
            <person name="Guy L."/>
            <person name="Ettema T.J."/>
        </authorList>
    </citation>
    <scope>NUCLEOTIDE SEQUENCE</scope>
</reference>
<dbReference type="NCBIfam" id="NF033527">
    <property type="entry name" value="transpos_Tn3"/>
    <property type="match status" value="1"/>
</dbReference>
<comment type="caution">
    <text evidence="6">The sequence shown here is derived from an EMBL/GenBank/DDBJ whole genome shotgun (WGS) entry which is preliminary data.</text>
</comment>
<dbReference type="AlphaFoldDB" id="A0A0F9LM94"/>
<evidence type="ECO:0000256" key="1">
    <source>
        <dbReference type="ARBA" id="ARBA00022578"/>
    </source>
</evidence>
<dbReference type="EMBL" id="LAZR01010721">
    <property type="protein sequence ID" value="KKM65460.1"/>
    <property type="molecule type" value="Genomic_DNA"/>
</dbReference>
<sequence length="991" mass="110205">MARRQILTASFWSRLMAPPSKDREVAMYCTLTPDEIEVVARKRTAAARLGYAVSLAYLRHPGRVRNVGEQANDVMLAFLADQVDASASDLAVYDQRPQTRREHIAQIIARFGYKAFTKPLVREFVHWLTPSAGEDPRAEPLAISLIEELRRRRILIPARRTVELIVRHAIRRAENVRISARTRDLYPDHPDALRALIAPPESGEVSTLSWLKAAPKSASSKSIKAVLDRLKVVRAIGLPNSLRQNISTSALDRLAGEGLRITVQNLRRMALPRLLAVLSAACLRLEEQLTDLALDMFDKLLGRSFRKAEQQSSDKASRLLMDIIRPLQSLKAFCREALTARLQTGDLNGILDTANWDEIESATSAIETALGDGKPDKYTELIGKYQTARQFAPMILRGFSFKGAASAASLLRAIDLLRVMYEANKRSLPDNPPTGFIRKVWRPFVFPAPGEVNRRAYELCVYFELRDRLRAGDVWVAGSRQRRNFDDRLIPKATFEILRTEESLPIAAAADAETYLSERQQQIEEAMAIVAARAEAGTLPDAAIQGGTLSITPVKDETPDAATAMSRLAYGQLPQIKIPDLLTEVNAWTGFAECFTHYRSGKPATDQKALFAAVLADGVNLSVSRMAAATHNLSARQIAWAHDWHLREETYSDALACLIDMQRELPLAKLWGDGVTSSSDGQFFRAGGRGEASADINAKYGRTPGLKFYTHISDQFSPFHSTVITATESEAPFVLDGLLRHQSGVAIEEHHVDTGGATDHVFALCYLLGFRFAPRLRNFKDRKLYLLPGMKPPAIMTPFIGGTIKAGHIVDNWPEILRLATSIKAGTTTASAILKSLSAYPRQNGLAIALRELGRLERTLFSLEWMRSLELRKRTSASLARGEARNALARGVFFNQLGEMRDRSYEHQIHKASGLNFLVAAIILWNTKYLEASITDLRKNGVAIPNEITKHIAPLGWAHVGLTGDYLWNMNPPLSSDRLRPLRKHEIQDAA</sequence>
<evidence type="ECO:0000259" key="5">
    <source>
        <dbReference type="Pfam" id="PF13700"/>
    </source>
</evidence>